<dbReference type="SUPFAM" id="SSF56112">
    <property type="entry name" value="Protein kinase-like (PK-like)"/>
    <property type="match status" value="1"/>
</dbReference>
<keyword evidence="12" id="KW-0325">Glycoprotein</keyword>
<dbReference type="FunFam" id="1.10.510.10:FF:000161">
    <property type="entry name" value="Wall-associated receptor kinase-like 20"/>
    <property type="match status" value="1"/>
</dbReference>
<dbReference type="GO" id="GO:0030247">
    <property type="term" value="F:polysaccharide binding"/>
    <property type="evidence" value="ECO:0007669"/>
    <property type="project" value="InterPro"/>
</dbReference>
<dbReference type="GO" id="GO:0004674">
    <property type="term" value="F:protein serine/threonine kinase activity"/>
    <property type="evidence" value="ECO:0007669"/>
    <property type="project" value="UniProtKB-KW"/>
</dbReference>
<accession>A0A165WLH9</accession>
<keyword evidence="4" id="KW-0808">Transferase</keyword>
<evidence type="ECO:0000256" key="15">
    <source>
        <dbReference type="PROSITE-ProRule" id="PRU10141"/>
    </source>
</evidence>
<dbReference type="GO" id="GO:0005886">
    <property type="term" value="C:plasma membrane"/>
    <property type="evidence" value="ECO:0007669"/>
    <property type="project" value="UniProtKB-ARBA"/>
</dbReference>
<keyword evidence="8" id="KW-0418">Kinase</keyword>
<dbReference type="InterPro" id="IPR008271">
    <property type="entry name" value="Ser/Thr_kinase_AS"/>
</dbReference>
<comment type="subcellular location">
    <subcellularLocation>
        <location evidence="1">Membrane</location>
        <topology evidence="1">Single-pass membrane protein</topology>
    </subcellularLocation>
</comment>
<keyword evidence="5 17" id="KW-0812">Transmembrane</keyword>
<dbReference type="Gene3D" id="3.30.200.20">
    <property type="entry name" value="Phosphorylase Kinase, domain 1"/>
    <property type="match status" value="1"/>
</dbReference>
<dbReference type="PANTHER" id="PTHR46008:SF20">
    <property type="entry name" value="PROTEIN KINASE DOMAIN-CONTAINING PROTEIN"/>
    <property type="match status" value="1"/>
</dbReference>
<dbReference type="GO" id="GO:0005524">
    <property type="term" value="F:ATP binding"/>
    <property type="evidence" value="ECO:0007669"/>
    <property type="project" value="UniProtKB-UniRule"/>
</dbReference>
<keyword evidence="7 15" id="KW-0547">Nucleotide-binding</keyword>
<feature type="chain" id="PRO_5007868692" description="non-specific serine/threonine protein kinase" evidence="18">
    <location>
        <begin position="19"/>
        <end position="1156"/>
    </location>
</feature>
<dbReference type="InterPro" id="IPR000719">
    <property type="entry name" value="Prot_kinase_dom"/>
</dbReference>
<feature type="transmembrane region" description="Helical" evidence="17">
    <location>
        <begin position="756"/>
        <end position="780"/>
    </location>
</feature>
<dbReference type="Gramene" id="KZM97486">
    <property type="protein sequence ID" value="KZM97486"/>
    <property type="gene ID" value="DCAR_015152"/>
</dbReference>
<evidence type="ECO:0000256" key="12">
    <source>
        <dbReference type="ARBA" id="ARBA00023180"/>
    </source>
</evidence>
<comment type="catalytic activity">
    <reaction evidence="14">
        <text>L-seryl-[protein] + ATP = O-phospho-L-seryl-[protein] + ADP + H(+)</text>
        <dbReference type="Rhea" id="RHEA:17989"/>
        <dbReference type="Rhea" id="RHEA-COMP:9863"/>
        <dbReference type="Rhea" id="RHEA-COMP:11604"/>
        <dbReference type="ChEBI" id="CHEBI:15378"/>
        <dbReference type="ChEBI" id="CHEBI:29999"/>
        <dbReference type="ChEBI" id="CHEBI:30616"/>
        <dbReference type="ChEBI" id="CHEBI:83421"/>
        <dbReference type="ChEBI" id="CHEBI:456216"/>
        <dbReference type="EC" id="2.7.11.1"/>
    </reaction>
</comment>
<dbReference type="STRING" id="79200.A0A165WLH9"/>
<evidence type="ECO:0000259" key="19">
    <source>
        <dbReference type="PROSITE" id="PS50011"/>
    </source>
</evidence>
<dbReference type="PROSITE" id="PS00107">
    <property type="entry name" value="PROTEIN_KINASE_ATP"/>
    <property type="match status" value="1"/>
</dbReference>
<dbReference type="PANTHER" id="PTHR46008">
    <property type="entry name" value="LEAF RUST 10 DISEASE-RESISTANCE LOCUS RECEPTOR-LIKE PROTEIN KINASE-LIKE 1.4"/>
    <property type="match status" value="1"/>
</dbReference>
<dbReference type="AlphaFoldDB" id="A0A165WLH9"/>
<dbReference type="EC" id="2.7.11.1" evidence="2"/>
<evidence type="ECO:0000256" key="5">
    <source>
        <dbReference type="ARBA" id="ARBA00022692"/>
    </source>
</evidence>
<reference evidence="20" key="1">
    <citation type="journal article" date="2016" name="Nat. Genet.">
        <title>A high-quality carrot genome assembly provides new insights into carotenoid accumulation and asterid genome evolution.</title>
        <authorList>
            <person name="Iorizzo M."/>
            <person name="Ellison S."/>
            <person name="Senalik D."/>
            <person name="Zeng P."/>
            <person name="Satapoomin P."/>
            <person name="Huang J."/>
            <person name="Bowman M."/>
            <person name="Iovene M."/>
            <person name="Sanseverino W."/>
            <person name="Cavagnaro P."/>
            <person name="Yildiz M."/>
            <person name="Macko-Podgorni A."/>
            <person name="Moranska E."/>
            <person name="Grzebelus E."/>
            <person name="Grzebelus D."/>
            <person name="Ashrafi H."/>
            <person name="Zheng Z."/>
            <person name="Cheng S."/>
            <person name="Spooner D."/>
            <person name="Van Deynze A."/>
            <person name="Simon P."/>
        </authorList>
    </citation>
    <scope>NUCLEOTIDE SEQUENCE [LARGE SCALE GENOMIC DNA]</scope>
    <source>
        <tissue evidence="20">Leaf</tissue>
    </source>
</reference>
<dbReference type="InterPro" id="IPR025287">
    <property type="entry name" value="WAK_GUB"/>
</dbReference>
<dbReference type="InterPro" id="IPR011009">
    <property type="entry name" value="Kinase-like_dom_sf"/>
</dbReference>
<evidence type="ECO:0000256" key="8">
    <source>
        <dbReference type="ARBA" id="ARBA00022777"/>
    </source>
</evidence>
<dbReference type="SMART" id="SM00220">
    <property type="entry name" value="S_TKc"/>
    <property type="match status" value="1"/>
</dbReference>
<evidence type="ECO:0000256" key="11">
    <source>
        <dbReference type="ARBA" id="ARBA00023136"/>
    </source>
</evidence>
<evidence type="ECO:0000313" key="20">
    <source>
        <dbReference type="EMBL" id="KZM97486.1"/>
    </source>
</evidence>
<dbReference type="Pfam" id="PF00069">
    <property type="entry name" value="Pkinase"/>
    <property type="match status" value="1"/>
</dbReference>
<dbReference type="FunFam" id="3.30.200.20:FF:000162">
    <property type="entry name" value="Adenine nucleotide alpha hydrolase-like domain kinase"/>
    <property type="match status" value="1"/>
</dbReference>
<evidence type="ECO:0000256" key="4">
    <source>
        <dbReference type="ARBA" id="ARBA00022679"/>
    </source>
</evidence>
<keyword evidence="10 17" id="KW-1133">Transmembrane helix</keyword>
<dbReference type="PROSITE" id="PS50011">
    <property type="entry name" value="PROTEIN_KINASE_DOM"/>
    <property type="match status" value="1"/>
</dbReference>
<comment type="catalytic activity">
    <reaction evidence="13">
        <text>L-threonyl-[protein] + ATP = O-phospho-L-threonyl-[protein] + ADP + H(+)</text>
        <dbReference type="Rhea" id="RHEA:46608"/>
        <dbReference type="Rhea" id="RHEA-COMP:11060"/>
        <dbReference type="Rhea" id="RHEA-COMP:11605"/>
        <dbReference type="ChEBI" id="CHEBI:15378"/>
        <dbReference type="ChEBI" id="CHEBI:30013"/>
        <dbReference type="ChEBI" id="CHEBI:30616"/>
        <dbReference type="ChEBI" id="CHEBI:61977"/>
        <dbReference type="ChEBI" id="CHEBI:456216"/>
        <dbReference type="EC" id="2.7.11.1"/>
    </reaction>
</comment>
<gene>
    <name evidence="20" type="ORF">DCAR_015152</name>
</gene>
<keyword evidence="9 15" id="KW-0067">ATP-binding</keyword>
<evidence type="ECO:0000256" key="2">
    <source>
        <dbReference type="ARBA" id="ARBA00012513"/>
    </source>
</evidence>
<feature type="domain" description="Protein kinase" evidence="19">
    <location>
        <begin position="831"/>
        <end position="1103"/>
    </location>
</feature>
<evidence type="ECO:0000256" key="6">
    <source>
        <dbReference type="ARBA" id="ARBA00022729"/>
    </source>
</evidence>
<evidence type="ECO:0000256" key="17">
    <source>
        <dbReference type="SAM" id="Phobius"/>
    </source>
</evidence>
<evidence type="ECO:0000256" key="10">
    <source>
        <dbReference type="ARBA" id="ARBA00022989"/>
    </source>
</evidence>
<keyword evidence="6 18" id="KW-0732">Signal</keyword>
<feature type="signal peptide" evidence="18">
    <location>
        <begin position="1"/>
        <end position="18"/>
    </location>
</feature>
<feature type="binding site" evidence="15">
    <location>
        <position position="859"/>
    </location>
    <ligand>
        <name>ATP</name>
        <dbReference type="ChEBI" id="CHEBI:30616"/>
    </ligand>
</feature>
<dbReference type="InterPro" id="IPR017441">
    <property type="entry name" value="Protein_kinase_ATP_BS"/>
</dbReference>
<comment type="caution">
    <text evidence="20">The sequence shown here is derived from an EMBL/GenBank/DDBJ whole genome shotgun (WGS) entry which is preliminary data.</text>
</comment>
<evidence type="ECO:0000256" key="13">
    <source>
        <dbReference type="ARBA" id="ARBA00047899"/>
    </source>
</evidence>
<dbReference type="Gene3D" id="1.10.510.10">
    <property type="entry name" value="Transferase(Phosphotransferase) domain 1"/>
    <property type="match status" value="1"/>
</dbReference>
<dbReference type="Pfam" id="PF13947">
    <property type="entry name" value="GUB_WAK_bind"/>
    <property type="match status" value="3"/>
</dbReference>
<evidence type="ECO:0000256" key="7">
    <source>
        <dbReference type="ARBA" id="ARBA00022741"/>
    </source>
</evidence>
<evidence type="ECO:0000256" key="9">
    <source>
        <dbReference type="ARBA" id="ARBA00022840"/>
    </source>
</evidence>
<keyword evidence="11 17" id="KW-0472">Membrane</keyword>
<dbReference type="EMBL" id="LNRQ01000004">
    <property type="protein sequence ID" value="KZM97486.1"/>
    <property type="molecule type" value="Genomic_DNA"/>
</dbReference>
<evidence type="ECO:0000256" key="18">
    <source>
        <dbReference type="SAM" id="SignalP"/>
    </source>
</evidence>
<sequence>MTMSQVLLLLLFYSSIFINPNAQNPCPSRTCNGVEIKYPFWQIDETTSAQFCGYPGFGLNCSNPSKDPVLSLPKDSYSVPQINYKNNTLTLIDTDVFQVQCPRVRHNFTSETLPIYQTPQDSNITFYFNCSSPPPIPSTEVDCLASKTSQNKSYVVEVTTTESRGFEGWYEICEEKVDVVVKKAEIERNEAGLVEGFGKALNEGFLLDWKILSECNECEESKGRCGYNNIAKEFLCFCEDNTTRTNNQSCRDCSNTTTIRCGDRTFINPLYPFWGKSFRPAHCGLDGFELHCENNDLVVDIGSRSKYHVVDFNSARGAVTLNRSDDPLGSICASGEATSTVLNATLYDYTENTEDLNLFYNCDDEIDSVWLDYTFTCKGDSKKRVYFFLGNSFELVDQDKIESCTNTTIQVDKRVFDALKNNRKEPETLFNRSFEVHYNRINEKACVDCKQTEGLCWRGTNTNDNTCLYSNGTALPPYKYGRPGLSSDEREEEPHPPVFIPRHNAKVDLDMYNNCSKPTTSPCGTPLGWGVDYPFWVDEIRPSYCGLEGYKLSCKDDGLVVDLASDIKYNVEAIDPFKHTIDLNFLENPLKSICDASSSSNQDTEHNHPLLSSRENSEVIYLFYNCSDPAQTTSFNANFRCGNKDPVYFFRDELFAQAQKNLSSCNYTWLPVNKWLFEKFIWDPNPAQQAAEKLFEGSFEVYYNVENNQVCKECYEHDDGVCWKDTYVGSKDPCLYRRQSGLPYQQQSGSKKSKGLIIGAAAIGGVGILLFLMAVVFILYRRKNPKQVSYAVSRNVSSYSFSMSDSEKGSGTYMGVRTFSYNELEKATNNFDASNELGDGGFGTVYKGKLQDGREVAVKRLYENSMKRVEQFMNEIVILTQLRHPNLVVLYGSTSQECRKLLLVYEYIPNGTIADHLYGEDAERGKLTWKTRMSIAIQTASALSYLHVSDVIHRDVKTTNILLDDNFHVKVADFGLSRLFPVHATHVSTAPQGTPGYVDPEYHQCYQLTSKSDVYSFGVVLIELISSKPAVDITRHRHEINLANLAINKIQGNALHELVDPSLGFESDYEVKRMITEVAELAFRCLQNDRELRPSMDEVHKSLKEIQSRNYSGKHETEHNLSADHVSLLKNYPQNHSPDSVTIKWGSNSTNTSSSN</sequence>
<dbReference type="InterPro" id="IPR032872">
    <property type="entry name" value="WAK_assoc_C"/>
</dbReference>
<proteinExistence type="predicted"/>
<dbReference type="PROSITE" id="PS00108">
    <property type="entry name" value="PROTEIN_KINASE_ST"/>
    <property type="match status" value="1"/>
</dbReference>
<dbReference type="Pfam" id="PF14380">
    <property type="entry name" value="WAK_assoc"/>
    <property type="match status" value="2"/>
</dbReference>
<evidence type="ECO:0000256" key="3">
    <source>
        <dbReference type="ARBA" id="ARBA00022527"/>
    </source>
</evidence>
<organism evidence="20">
    <name type="scientific">Daucus carota subsp. sativus</name>
    <name type="common">Carrot</name>
    <dbReference type="NCBI Taxonomy" id="79200"/>
    <lineage>
        <taxon>Eukaryota</taxon>
        <taxon>Viridiplantae</taxon>
        <taxon>Streptophyta</taxon>
        <taxon>Embryophyta</taxon>
        <taxon>Tracheophyta</taxon>
        <taxon>Spermatophyta</taxon>
        <taxon>Magnoliopsida</taxon>
        <taxon>eudicotyledons</taxon>
        <taxon>Gunneridae</taxon>
        <taxon>Pentapetalae</taxon>
        <taxon>asterids</taxon>
        <taxon>campanulids</taxon>
        <taxon>Apiales</taxon>
        <taxon>Apiaceae</taxon>
        <taxon>Apioideae</taxon>
        <taxon>Scandiceae</taxon>
        <taxon>Daucinae</taxon>
        <taxon>Daucus</taxon>
        <taxon>Daucus sect. Daucus</taxon>
    </lineage>
</organism>
<protein>
    <recommendedName>
        <fullName evidence="2">non-specific serine/threonine protein kinase</fullName>
        <ecNumber evidence="2">2.7.11.1</ecNumber>
    </recommendedName>
</protein>
<evidence type="ECO:0000256" key="16">
    <source>
        <dbReference type="SAM" id="MobiDB-lite"/>
    </source>
</evidence>
<keyword evidence="3" id="KW-0723">Serine/threonine-protein kinase</keyword>
<feature type="region of interest" description="Disordered" evidence="16">
    <location>
        <begin position="1130"/>
        <end position="1156"/>
    </location>
</feature>
<evidence type="ECO:0000256" key="14">
    <source>
        <dbReference type="ARBA" id="ARBA00048679"/>
    </source>
</evidence>
<evidence type="ECO:0000256" key="1">
    <source>
        <dbReference type="ARBA" id="ARBA00004167"/>
    </source>
</evidence>
<feature type="compositionally biased region" description="Low complexity" evidence="16">
    <location>
        <begin position="1147"/>
        <end position="1156"/>
    </location>
</feature>
<name>A0A165WLH9_DAUCS</name>